<dbReference type="Gene3D" id="3.40.640.10">
    <property type="entry name" value="Type I PLP-dependent aspartate aminotransferase-like (Major domain)"/>
    <property type="match status" value="1"/>
</dbReference>
<name>A0ABQ4M815_9BACL</name>
<keyword evidence="10" id="KW-1185">Reference proteome</keyword>
<dbReference type="InterPro" id="IPR005861">
    <property type="entry name" value="HisP_aminotrans"/>
</dbReference>
<keyword evidence="7" id="KW-0028">Amino-acid biosynthesis</keyword>
<dbReference type="InterPro" id="IPR015421">
    <property type="entry name" value="PyrdxlP-dep_Trfase_major"/>
</dbReference>
<evidence type="ECO:0000259" key="8">
    <source>
        <dbReference type="Pfam" id="PF00155"/>
    </source>
</evidence>
<protein>
    <recommendedName>
        <fullName evidence="7">Histidinol-phosphate aminotransferase</fullName>
        <ecNumber evidence="7">2.6.1.9</ecNumber>
    </recommendedName>
    <alternativeName>
        <fullName evidence="7">Imidazole acetol-phosphate transaminase</fullName>
    </alternativeName>
</protein>
<sequence>MLPKPQIVNLPVYQPGKPIEEVKRELGLEEVIKLASNENPYGCSPKARAAIETELSNLSLYPDGSAAELTEVLAGHHGVNRDQIIFGCGSDEIIALITRAFFLPGDETIMADSTFSVYKSNADIEGAVSIEVPLQNGTHDLQAMLGEIGEKTKAVWICNPNNPTGTIVSNAELISFLDQVPANVLVVLDEAYAEYVTDPDYSNGIKLLSQYPNLIVLRTFSKIYGLASLRIGYGVGQPNVIKLINQVREPFNTSRIGQAAAKASVTDHAFVSECREKNREGIEYLYKQFDRMQLSYFPAHGNFIMVDVKSPAVEMFQSLLKLGIIVRSGFGKYPNHIRVTVGSAEQNAKFIAALEQVLSGQGARV</sequence>
<dbReference type="CDD" id="cd00609">
    <property type="entry name" value="AAT_like"/>
    <property type="match status" value="1"/>
</dbReference>
<gene>
    <name evidence="7 9" type="primary">hisC</name>
    <name evidence="9" type="ORF">J42TS3_11580</name>
</gene>
<reference evidence="9 10" key="1">
    <citation type="submission" date="2021-03" db="EMBL/GenBank/DDBJ databases">
        <title>Antimicrobial resistance genes in bacteria isolated from Japanese honey, and their potential for conferring macrolide and lincosamide resistance in the American foulbrood pathogen Paenibacillus larvae.</title>
        <authorList>
            <person name="Okamoto M."/>
            <person name="Kumagai M."/>
            <person name="Kanamori H."/>
            <person name="Takamatsu D."/>
        </authorList>
    </citation>
    <scope>NUCLEOTIDE SEQUENCE [LARGE SCALE GENOMIC DNA]</scope>
    <source>
        <strain evidence="9 10">J42TS3</strain>
    </source>
</reference>
<evidence type="ECO:0000256" key="5">
    <source>
        <dbReference type="ARBA" id="ARBA00022898"/>
    </source>
</evidence>
<dbReference type="EC" id="2.6.1.9" evidence="7"/>
<dbReference type="HAMAP" id="MF_01023">
    <property type="entry name" value="HisC_aminotrans_2"/>
    <property type="match status" value="1"/>
</dbReference>
<keyword evidence="3 7" id="KW-0032">Aminotransferase</keyword>
<evidence type="ECO:0000256" key="4">
    <source>
        <dbReference type="ARBA" id="ARBA00022679"/>
    </source>
</evidence>
<dbReference type="GO" id="GO:0008483">
    <property type="term" value="F:transaminase activity"/>
    <property type="evidence" value="ECO:0007669"/>
    <property type="project" value="UniProtKB-KW"/>
</dbReference>
<comment type="caution">
    <text evidence="9">The sequence shown here is derived from an EMBL/GenBank/DDBJ whole genome shotgun (WGS) entry which is preliminary data.</text>
</comment>
<dbReference type="RefSeq" id="WP_213654053.1">
    <property type="nucleotide sequence ID" value="NZ_BOSL01000002.1"/>
</dbReference>
<dbReference type="InterPro" id="IPR015422">
    <property type="entry name" value="PyrdxlP-dep_Trfase_small"/>
</dbReference>
<dbReference type="EMBL" id="BOSL01000002">
    <property type="protein sequence ID" value="GIP52123.1"/>
    <property type="molecule type" value="Genomic_DNA"/>
</dbReference>
<evidence type="ECO:0000313" key="9">
    <source>
        <dbReference type="EMBL" id="GIP52123.1"/>
    </source>
</evidence>
<dbReference type="SUPFAM" id="SSF53383">
    <property type="entry name" value="PLP-dependent transferases"/>
    <property type="match status" value="1"/>
</dbReference>
<dbReference type="PANTHER" id="PTHR43643">
    <property type="entry name" value="HISTIDINOL-PHOSPHATE AMINOTRANSFERASE 2"/>
    <property type="match status" value="1"/>
</dbReference>
<dbReference type="InterPro" id="IPR004839">
    <property type="entry name" value="Aminotransferase_I/II_large"/>
</dbReference>
<evidence type="ECO:0000256" key="1">
    <source>
        <dbReference type="ARBA" id="ARBA00001933"/>
    </source>
</evidence>
<keyword evidence="6 7" id="KW-0368">Histidine biosynthesis</keyword>
<comment type="subunit">
    <text evidence="2 7">Homodimer.</text>
</comment>
<dbReference type="NCBIfam" id="TIGR01141">
    <property type="entry name" value="hisC"/>
    <property type="match status" value="1"/>
</dbReference>
<feature type="domain" description="Aminotransferase class I/classII large" evidence="8">
    <location>
        <begin position="30"/>
        <end position="354"/>
    </location>
</feature>
<organism evidence="9 10">
    <name type="scientific">Paenibacillus vini</name>
    <dbReference type="NCBI Taxonomy" id="1476024"/>
    <lineage>
        <taxon>Bacteria</taxon>
        <taxon>Bacillati</taxon>
        <taxon>Bacillota</taxon>
        <taxon>Bacilli</taxon>
        <taxon>Bacillales</taxon>
        <taxon>Paenibacillaceae</taxon>
        <taxon>Paenibacillus</taxon>
    </lineage>
</organism>
<evidence type="ECO:0000256" key="3">
    <source>
        <dbReference type="ARBA" id="ARBA00022576"/>
    </source>
</evidence>
<keyword evidence="4 7" id="KW-0808">Transferase</keyword>
<dbReference type="Proteomes" id="UP000679992">
    <property type="component" value="Unassembled WGS sequence"/>
</dbReference>
<keyword evidence="5 7" id="KW-0663">Pyridoxal phosphate</keyword>
<comment type="similarity">
    <text evidence="7">Belongs to the class-II pyridoxal-phosphate-dependent aminotransferase family. Histidinol-phosphate aminotransferase subfamily.</text>
</comment>
<evidence type="ECO:0000256" key="7">
    <source>
        <dbReference type="HAMAP-Rule" id="MF_01023"/>
    </source>
</evidence>
<dbReference type="InterPro" id="IPR015424">
    <property type="entry name" value="PyrdxlP-dep_Trfase"/>
</dbReference>
<dbReference type="InterPro" id="IPR050106">
    <property type="entry name" value="HistidinolP_aminotransfase"/>
</dbReference>
<comment type="catalytic activity">
    <reaction evidence="7">
        <text>L-histidinol phosphate + 2-oxoglutarate = 3-(imidazol-4-yl)-2-oxopropyl phosphate + L-glutamate</text>
        <dbReference type="Rhea" id="RHEA:23744"/>
        <dbReference type="ChEBI" id="CHEBI:16810"/>
        <dbReference type="ChEBI" id="CHEBI:29985"/>
        <dbReference type="ChEBI" id="CHEBI:57766"/>
        <dbReference type="ChEBI" id="CHEBI:57980"/>
        <dbReference type="EC" id="2.6.1.9"/>
    </reaction>
</comment>
<proteinExistence type="inferred from homology"/>
<comment type="cofactor">
    <cofactor evidence="1 7">
        <name>pyridoxal 5'-phosphate</name>
        <dbReference type="ChEBI" id="CHEBI:597326"/>
    </cofactor>
</comment>
<accession>A0ABQ4M815</accession>
<feature type="modified residue" description="N6-(pyridoxal phosphate)lysine" evidence="7">
    <location>
        <position position="222"/>
    </location>
</feature>
<comment type="pathway">
    <text evidence="7">Amino-acid biosynthesis; L-histidine biosynthesis; L-histidine from 5-phospho-alpha-D-ribose 1-diphosphate: step 7/9.</text>
</comment>
<evidence type="ECO:0000313" key="10">
    <source>
        <dbReference type="Proteomes" id="UP000679992"/>
    </source>
</evidence>
<dbReference type="Pfam" id="PF00155">
    <property type="entry name" value="Aminotran_1_2"/>
    <property type="match status" value="1"/>
</dbReference>
<dbReference type="PANTHER" id="PTHR43643:SF3">
    <property type="entry name" value="HISTIDINOL-PHOSPHATE AMINOTRANSFERASE"/>
    <property type="match status" value="1"/>
</dbReference>
<dbReference type="Gene3D" id="3.90.1150.10">
    <property type="entry name" value="Aspartate Aminotransferase, domain 1"/>
    <property type="match status" value="1"/>
</dbReference>
<evidence type="ECO:0000256" key="2">
    <source>
        <dbReference type="ARBA" id="ARBA00011738"/>
    </source>
</evidence>
<evidence type="ECO:0000256" key="6">
    <source>
        <dbReference type="ARBA" id="ARBA00023102"/>
    </source>
</evidence>